<dbReference type="PANTHER" id="PTHR11712:SF336">
    <property type="entry name" value="3-OXOACYL-[ACYL-CARRIER-PROTEIN] SYNTHASE, MITOCHONDRIAL"/>
    <property type="match status" value="1"/>
</dbReference>
<proteinExistence type="inferred from homology"/>
<dbReference type="OrthoDB" id="9808669at2"/>
<accession>F8N590</accession>
<dbReference type="Pfam" id="PF00109">
    <property type="entry name" value="ketoacyl-synt"/>
    <property type="match status" value="1"/>
</dbReference>
<evidence type="ECO:0000256" key="2">
    <source>
        <dbReference type="ARBA" id="ARBA00022679"/>
    </source>
</evidence>
<dbReference type="PANTHER" id="PTHR11712">
    <property type="entry name" value="POLYKETIDE SYNTHASE-RELATED"/>
    <property type="match status" value="1"/>
</dbReference>
<evidence type="ECO:0000259" key="4">
    <source>
        <dbReference type="PROSITE" id="PS52004"/>
    </source>
</evidence>
<dbReference type="InterPro" id="IPR016039">
    <property type="entry name" value="Thiolase-like"/>
</dbReference>
<dbReference type="InterPro" id="IPR014031">
    <property type="entry name" value="Ketoacyl_synth_C"/>
</dbReference>
<dbReference type="STRING" id="688246.Premu_0051"/>
<evidence type="ECO:0000313" key="5">
    <source>
        <dbReference type="EMBL" id="EGN58255.1"/>
    </source>
</evidence>
<protein>
    <submittedName>
        <fullName evidence="5">Beta-ketoacyl synthase</fullName>
    </submittedName>
</protein>
<dbReference type="Gene3D" id="3.40.47.10">
    <property type="match status" value="1"/>
</dbReference>
<dbReference type="Proteomes" id="UP000002772">
    <property type="component" value="Unassembled WGS sequence"/>
</dbReference>
<dbReference type="HOGENOM" id="CLU_000022_69_0_10"/>
<reference evidence="6" key="1">
    <citation type="journal article" date="2011" name="Stand. Genomic Sci.">
        <title>Non-contiguous finished genome sequence of the opportunistic oral pathogen Prevotella multisaccharivorax type strain (PPPA20).</title>
        <authorList>
            <person name="Pati A."/>
            <person name="Gronow S."/>
            <person name="Lu M."/>
            <person name="Lapidus A."/>
            <person name="Nolan M."/>
            <person name="Lucas S."/>
            <person name="Hammon N."/>
            <person name="Deshpande S."/>
            <person name="Cheng J.F."/>
            <person name="Tapia R."/>
            <person name="Han C."/>
            <person name="Goodwin L."/>
            <person name="Pitluck S."/>
            <person name="Liolios K."/>
            <person name="Pagani I."/>
            <person name="Mavromatis K."/>
            <person name="Mikhailova N."/>
            <person name="Huntemann M."/>
            <person name="Chen A."/>
            <person name="Palaniappan K."/>
            <person name="Land M."/>
            <person name="Hauser L."/>
            <person name="Detter J.C."/>
            <person name="Brambilla E.M."/>
            <person name="Rohde M."/>
            <person name="Goker M."/>
            <person name="Woyke T."/>
            <person name="Bristow J."/>
            <person name="Eisen J.A."/>
            <person name="Markowitz V."/>
            <person name="Hugenholtz P."/>
            <person name="Kyrpides N.C."/>
            <person name="Klenk H.P."/>
            <person name="Ivanova N."/>
        </authorList>
    </citation>
    <scope>NUCLEOTIDE SEQUENCE [LARGE SCALE GENOMIC DNA]</scope>
    <source>
        <strain evidence="6">DSM 17128</strain>
    </source>
</reference>
<gene>
    <name evidence="5" type="ORF">Premu_0051</name>
</gene>
<keyword evidence="6" id="KW-1185">Reference proteome</keyword>
<dbReference type="InterPro" id="IPR000794">
    <property type="entry name" value="Beta-ketoacyl_synthase"/>
</dbReference>
<dbReference type="GO" id="GO:0006633">
    <property type="term" value="P:fatty acid biosynthetic process"/>
    <property type="evidence" value="ECO:0007669"/>
    <property type="project" value="TreeGrafter"/>
</dbReference>
<evidence type="ECO:0000256" key="3">
    <source>
        <dbReference type="RuleBase" id="RU003694"/>
    </source>
</evidence>
<dbReference type="AlphaFoldDB" id="F8N590"/>
<dbReference type="InterPro" id="IPR014030">
    <property type="entry name" value="Ketoacyl_synth_N"/>
</dbReference>
<evidence type="ECO:0000256" key="1">
    <source>
        <dbReference type="ARBA" id="ARBA00008467"/>
    </source>
</evidence>
<comment type="similarity">
    <text evidence="1 3">Belongs to the thiolase-like superfamily. Beta-ketoacyl-ACP synthases family.</text>
</comment>
<dbReference type="InterPro" id="IPR020841">
    <property type="entry name" value="PKS_Beta-ketoAc_synthase_dom"/>
</dbReference>
<keyword evidence="2 3" id="KW-0808">Transferase</keyword>
<feature type="domain" description="Ketosynthase family 3 (KS3)" evidence="4">
    <location>
        <begin position="1"/>
        <end position="381"/>
    </location>
</feature>
<dbReference type="SUPFAM" id="SSF53901">
    <property type="entry name" value="Thiolase-like"/>
    <property type="match status" value="2"/>
</dbReference>
<dbReference type="EMBL" id="GL945016">
    <property type="protein sequence ID" value="EGN58255.1"/>
    <property type="molecule type" value="Genomic_DNA"/>
</dbReference>
<dbReference type="PROSITE" id="PS52004">
    <property type="entry name" value="KS3_2"/>
    <property type="match status" value="1"/>
</dbReference>
<dbReference type="Pfam" id="PF02801">
    <property type="entry name" value="Ketoacyl-synt_C"/>
    <property type="match status" value="1"/>
</dbReference>
<dbReference type="GO" id="GO:0004315">
    <property type="term" value="F:3-oxoacyl-[acyl-carrier-protein] synthase activity"/>
    <property type="evidence" value="ECO:0007669"/>
    <property type="project" value="TreeGrafter"/>
</dbReference>
<organism evidence="5 6">
    <name type="scientific">Hallella multisaccharivorax DSM 17128</name>
    <dbReference type="NCBI Taxonomy" id="688246"/>
    <lineage>
        <taxon>Bacteria</taxon>
        <taxon>Pseudomonadati</taxon>
        <taxon>Bacteroidota</taxon>
        <taxon>Bacteroidia</taxon>
        <taxon>Bacteroidales</taxon>
        <taxon>Prevotellaceae</taxon>
        <taxon>Hallella</taxon>
    </lineage>
</organism>
<name>F8N590_9BACT</name>
<dbReference type="GO" id="GO:0005829">
    <property type="term" value="C:cytosol"/>
    <property type="evidence" value="ECO:0007669"/>
    <property type="project" value="TreeGrafter"/>
</dbReference>
<dbReference type="eggNOG" id="COG0304">
    <property type="taxonomic scope" value="Bacteria"/>
</dbReference>
<dbReference type="RefSeq" id="WP_007572158.1">
    <property type="nucleotide sequence ID" value="NZ_BPTS01000003.1"/>
</dbReference>
<sequence>MSRIISDNIISPLGSSSTENYLRIKNGESRIAEYVDPYGVPGKFSLSRFSQELIKTVPRHPGYSLFEDLIIMSVKSALEHTDINAGAPSTLFVISSIMGNAGMMGGYIETSDGKVDAKAYHDQLGLSESSQRITNAFGNPNTPVVISNACISGVSAQLLADRILSMGRFKNVIVTGCDILSKFVLSGFNSLRAVSRHPCRPFDECRTGINLGEAAATMVLSGDSDAEIGRYWRLVAGAQRNDSFHISAPSPKAEGCFSAIRNVLKDYDVSKIACINAHGTATMYNDEMEAMALTRMGLQDIPVYSLKGYVGHTMGASGIIESIISMKAVEDHTVIGTRGFEALGVRNPVHIVKKNQSTDKRAFLKIISGFGGVNAAVIYEKEAIR</sequence>
<evidence type="ECO:0000313" key="6">
    <source>
        <dbReference type="Proteomes" id="UP000002772"/>
    </source>
</evidence>